<accession>A0ABQ5KKX1</accession>
<proteinExistence type="predicted"/>
<protein>
    <submittedName>
        <fullName evidence="1">Uncharacterized protein</fullName>
    </submittedName>
</protein>
<reference evidence="1" key="1">
    <citation type="submission" date="2022-03" db="EMBL/GenBank/DDBJ databases">
        <title>Draft genome sequence of Aduncisulcus paluster, a free-living microaerophilic Fornicata.</title>
        <authorList>
            <person name="Yuyama I."/>
            <person name="Kume K."/>
            <person name="Tamura T."/>
            <person name="Inagaki Y."/>
            <person name="Hashimoto T."/>
        </authorList>
    </citation>
    <scope>NUCLEOTIDE SEQUENCE</scope>
    <source>
        <strain evidence="1">NY0171</strain>
    </source>
</reference>
<evidence type="ECO:0000313" key="1">
    <source>
        <dbReference type="EMBL" id="GKT33162.1"/>
    </source>
</evidence>
<dbReference type="EMBL" id="BQXS01002801">
    <property type="protein sequence ID" value="GKT33162.1"/>
    <property type="molecule type" value="Genomic_DNA"/>
</dbReference>
<keyword evidence="2" id="KW-1185">Reference proteome</keyword>
<sequence>MKGPEWSKEISERITAIENSDPIEYRRLEDLFGLQKEGQEKINNTILPIMIMRVDFVKITPEVDINSDESVLKSYANKAFGKQFNFVKKMRDVDDSIIYLYGYANKAFRLGADGSIEFTQRLKPGLKMDSVDLRQAMQMAIGFIDQFGGAPAR</sequence>
<dbReference type="Proteomes" id="UP001057375">
    <property type="component" value="Unassembled WGS sequence"/>
</dbReference>
<comment type="caution">
    <text evidence="1">The sequence shown here is derived from an EMBL/GenBank/DDBJ whole genome shotgun (WGS) entry which is preliminary data.</text>
</comment>
<organism evidence="1 2">
    <name type="scientific">Aduncisulcus paluster</name>
    <dbReference type="NCBI Taxonomy" id="2918883"/>
    <lineage>
        <taxon>Eukaryota</taxon>
        <taxon>Metamonada</taxon>
        <taxon>Carpediemonas-like organisms</taxon>
        <taxon>Aduncisulcus</taxon>
    </lineage>
</organism>
<evidence type="ECO:0000313" key="2">
    <source>
        <dbReference type="Proteomes" id="UP001057375"/>
    </source>
</evidence>
<name>A0ABQ5KKX1_9EUKA</name>
<gene>
    <name evidence="1" type="ORF">ADUPG1_002406</name>
</gene>
<feature type="non-terminal residue" evidence="1">
    <location>
        <position position="1"/>
    </location>
</feature>